<keyword evidence="2" id="KW-0472">Membrane</keyword>
<sequence>MSSGLLAFIVLVAAILLYVFIQQNRKTRDKGQGKLINRNVPPYDPDKTGAGGGHDE</sequence>
<proteinExistence type="predicted"/>
<evidence type="ECO:0000256" key="1">
    <source>
        <dbReference type="SAM" id="MobiDB-lite"/>
    </source>
</evidence>
<accession>A0ABZ2Z6V1</accession>
<evidence type="ECO:0000256" key="2">
    <source>
        <dbReference type="SAM" id="Phobius"/>
    </source>
</evidence>
<organism evidence="3 4">
    <name type="scientific">Chitinophaga caseinilytica</name>
    <dbReference type="NCBI Taxonomy" id="2267521"/>
    <lineage>
        <taxon>Bacteria</taxon>
        <taxon>Pseudomonadati</taxon>
        <taxon>Bacteroidota</taxon>
        <taxon>Chitinophagia</taxon>
        <taxon>Chitinophagales</taxon>
        <taxon>Chitinophagaceae</taxon>
        <taxon>Chitinophaga</taxon>
    </lineage>
</organism>
<gene>
    <name evidence="3" type="ORF">WJU22_07215</name>
</gene>
<evidence type="ECO:0000313" key="4">
    <source>
        <dbReference type="Proteomes" id="UP001449657"/>
    </source>
</evidence>
<feature type="transmembrane region" description="Helical" evidence="2">
    <location>
        <begin position="6"/>
        <end position="21"/>
    </location>
</feature>
<keyword evidence="2" id="KW-1133">Transmembrane helix</keyword>
<dbReference type="RefSeq" id="WP_341842570.1">
    <property type="nucleotide sequence ID" value="NZ_CP149792.1"/>
</dbReference>
<keyword evidence="2" id="KW-0812">Transmembrane</keyword>
<keyword evidence="4" id="KW-1185">Reference proteome</keyword>
<evidence type="ECO:0008006" key="5">
    <source>
        <dbReference type="Google" id="ProtNLM"/>
    </source>
</evidence>
<evidence type="ECO:0000313" key="3">
    <source>
        <dbReference type="EMBL" id="WZN47964.1"/>
    </source>
</evidence>
<reference evidence="3 4" key="1">
    <citation type="submission" date="2024-03" db="EMBL/GenBank/DDBJ databases">
        <title>Chitinophaga caseinilytica sp. nov., a casein hydrolysing bacterium isolated from forest soil.</title>
        <authorList>
            <person name="Lee D.S."/>
            <person name="Han D.M."/>
            <person name="Baek J.H."/>
            <person name="Choi D.G."/>
            <person name="Jeon J.H."/>
            <person name="Jeon C.O."/>
        </authorList>
    </citation>
    <scope>NUCLEOTIDE SEQUENCE [LARGE SCALE GENOMIC DNA]</scope>
    <source>
        <strain evidence="3 4">KACC 19118</strain>
    </source>
</reference>
<feature type="region of interest" description="Disordered" evidence="1">
    <location>
        <begin position="27"/>
        <end position="56"/>
    </location>
</feature>
<name>A0ABZ2Z6V1_9BACT</name>
<dbReference type="Proteomes" id="UP001449657">
    <property type="component" value="Chromosome"/>
</dbReference>
<protein>
    <recommendedName>
        <fullName evidence="5">Cbb3-type cytochrome oxidase component FixQ</fullName>
    </recommendedName>
</protein>
<dbReference type="EMBL" id="CP150096">
    <property type="protein sequence ID" value="WZN47964.1"/>
    <property type="molecule type" value="Genomic_DNA"/>
</dbReference>